<comment type="caution">
    <text evidence="14">The sequence shown here is derived from an EMBL/GenBank/DDBJ whole genome shotgun (WGS) entry which is preliminary data.</text>
</comment>
<feature type="transmembrane region" description="Helical" evidence="12">
    <location>
        <begin position="194"/>
        <end position="219"/>
    </location>
</feature>
<comment type="subcellular location">
    <subcellularLocation>
        <location evidence="1 12">Cell membrane</location>
        <topology evidence="1 12">Multi-pass membrane protein</topology>
    </subcellularLocation>
</comment>
<keyword evidence="8 12" id="KW-0862">Zinc</keyword>
<evidence type="ECO:0000256" key="1">
    <source>
        <dbReference type="ARBA" id="ARBA00004651"/>
    </source>
</evidence>
<keyword evidence="4 12" id="KW-0645">Protease</keyword>
<dbReference type="HAMAP" id="MF_00188">
    <property type="entry name" value="Pept_M48_protease_HtpX"/>
    <property type="match status" value="1"/>
</dbReference>
<dbReference type="PANTHER" id="PTHR43221">
    <property type="entry name" value="PROTEASE HTPX"/>
    <property type="match status" value="1"/>
</dbReference>
<feature type="binding site" evidence="12">
    <location>
        <position position="143"/>
    </location>
    <ligand>
        <name>Zn(2+)</name>
        <dbReference type="ChEBI" id="CHEBI:29105"/>
        <note>catalytic</note>
    </ligand>
</feature>
<evidence type="ECO:0000256" key="11">
    <source>
        <dbReference type="ARBA" id="ARBA00023136"/>
    </source>
</evidence>
<sequence length="288" mass="30855">MKRIALLILTNLAVMLVLGIVLQIIFAVTGINSRGIGGILTFALVFGFGGAFISLAMSKMIAKRSVGAEVITEPRNADEHWLMERVAEQAKKVGITMPEVAVYQSPDMNAFATGMTKNSSLVAVSTGLMQNMTRDEVEAVLAHEISHIANGDMVTLTLVQGVMNTFVHFFVSIVSNIIQNVLGGDEEGEGGLGFIASFAISMVLYAVFGAAASVVVAWFSRKREFAADAGAATLVDKQKMINALERLRGGNQHEMQGQFAAFGINGGFSSLFSTHPPLEDRIQALKNQ</sequence>
<organism evidence="14 15">
    <name type="scientific">Motilimonas cestriensis</name>
    <dbReference type="NCBI Taxonomy" id="2742685"/>
    <lineage>
        <taxon>Bacteria</taxon>
        <taxon>Pseudomonadati</taxon>
        <taxon>Pseudomonadota</taxon>
        <taxon>Gammaproteobacteria</taxon>
        <taxon>Alteromonadales</taxon>
        <taxon>Alteromonadales genera incertae sedis</taxon>
        <taxon>Motilimonas</taxon>
    </lineage>
</organism>
<keyword evidence="10 12" id="KW-0482">Metalloprotease</keyword>
<evidence type="ECO:0000313" key="14">
    <source>
        <dbReference type="EMBL" id="MCE2595454.1"/>
    </source>
</evidence>
<keyword evidence="15" id="KW-1185">Reference proteome</keyword>
<keyword evidence="3 12" id="KW-1003">Cell membrane</keyword>
<keyword evidence="9 12" id="KW-1133">Transmembrane helix</keyword>
<dbReference type="Pfam" id="PF01435">
    <property type="entry name" value="Peptidase_M48"/>
    <property type="match status" value="1"/>
</dbReference>
<keyword evidence="6 12" id="KW-0479">Metal-binding</keyword>
<dbReference type="RefSeq" id="WP_232800308.1">
    <property type="nucleotide sequence ID" value="NZ_JAIMJA010000010.1"/>
</dbReference>
<evidence type="ECO:0000256" key="6">
    <source>
        <dbReference type="ARBA" id="ARBA00022723"/>
    </source>
</evidence>
<evidence type="ECO:0000256" key="5">
    <source>
        <dbReference type="ARBA" id="ARBA00022692"/>
    </source>
</evidence>
<keyword evidence="7 12" id="KW-0378">Hydrolase</keyword>
<feature type="transmembrane region" description="Helical" evidence="12">
    <location>
        <begin position="162"/>
        <end position="182"/>
    </location>
</feature>
<dbReference type="Proteomes" id="UP001201273">
    <property type="component" value="Unassembled WGS sequence"/>
</dbReference>
<evidence type="ECO:0000256" key="12">
    <source>
        <dbReference type="HAMAP-Rule" id="MF_00188"/>
    </source>
</evidence>
<dbReference type="NCBIfam" id="NF003965">
    <property type="entry name" value="PRK05457.1"/>
    <property type="match status" value="1"/>
</dbReference>
<gene>
    <name evidence="12 14" type="primary">htpX</name>
    <name evidence="14" type="ORF">K6Y31_11560</name>
</gene>
<dbReference type="EC" id="3.4.24.-" evidence="12"/>
<feature type="active site" evidence="12">
    <location>
        <position position="144"/>
    </location>
</feature>
<feature type="domain" description="Peptidase M48" evidence="13">
    <location>
        <begin position="77"/>
        <end position="287"/>
    </location>
</feature>
<evidence type="ECO:0000256" key="7">
    <source>
        <dbReference type="ARBA" id="ARBA00022801"/>
    </source>
</evidence>
<dbReference type="CDD" id="cd07335">
    <property type="entry name" value="M48B_HtpX_like"/>
    <property type="match status" value="1"/>
</dbReference>
<name>A0ABS8W8W8_9GAMM</name>
<keyword evidence="11 12" id="KW-0472">Membrane</keyword>
<evidence type="ECO:0000256" key="3">
    <source>
        <dbReference type="ARBA" id="ARBA00022475"/>
    </source>
</evidence>
<dbReference type="EMBL" id="JAIMJA010000010">
    <property type="protein sequence ID" value="MCE2595454.1"/>
    <property type="molecule type" value="Genomic_DNA"/>
</dbReference>
<evidence type="ECO:0000256" key="9">
    <source>
        <dbReference type="ARBA" id="ARBA00022989"/>
    </source>
</evidence>
<dbReference type="GO" id="GO:0006508">
    <property type="term" value="P:proteolysis"/>
    <property type="evidence" value="ECO:0007669"/>
    <property type="project" value="UniProtKB-KW"/>
</dbReference>
<feature type="transmembrane region" description="Helical" evidence="12">
    <location>
        <begin position="37"/>
        <end position="57"/>
    </location>
</feature>
<dbReference type="InterPro" id="IPR022919">
    <property type="entry name" value="Pept_M48_protease_HtpX"/>
</dbReference>
<evidence type="ECO:0000313" key="15">
    <source>
        <dbReference type="Proteomes" id="UP001201273"/>
    </source>
</evidence>
<keyword evidence="12" id="KW-0346">Stress response</keyword>
<feature type="binding site" evidence="12">
    <location>
        <position position="147"/>
    </location>
    <ligand>
        <name>Zn(2+)</name>
        <dbReference type="ChEBI" id="CHEBI:29105"/>
        <note>catalytic</note>
    </ligand>
</feature>
<dbReference type="Gene3D" id="3.30.2010.10">
    <property type="entry name" value="Metalloproteases ('zincins'), catalytic domain"/>
    <property type="match status" value="1"/>
</dbReference>
<evidence type="ECO:0000256" key="2">
    <source>
        <dbReference type="ARBA" id="ARBA00009779"/>
    </source>
</evidence>
<comment type="cofactor">
    <cofactor evidence="12">
        <name>Zn(2+)</name>
        <dbReference type="ChEBI" id="CHEBI:29105"/>
    </cofactor>
    <text evidence="12">Binds 1 zinc ion per subunit.</text>
</comment>
<evidence type="ECO:0000259" key="13">
    <source>
        <dbReference type="Pfam" id="PF01435"/>
    </source>
</evidence>
<accession>A0ABS8W8W8</accession>
<evidence type="ECO:0000256" key="8">
    <source>
        <dbReference type="ARBA" id="ARBA00022833"/>
    </source>
</evidence>
<dbReference type="InterPro" id="IPR001915">
    <property type="entry name" value="Peptidase_M48"/>
</dbReference>
<comment type="similarity">
    <text evidence="2 12">Belongs to the peptidase M48B family.</text>
</comment>
<feature type="binding site" evidence="12">
    <location>
        <position position="224"/>
    </location>
    <ligand>
        <name>Zn(2+)</name>
        <dbReference type="ChEBI" id="CHEBI:29105"/>
        <note>catalytic</note>
    </ligand>
</feature>
<evidence type="ECO:0000256" key="4">
    <source>
        <dbReference type="ARBA" id="ARBA00022670"/>
    </source>
</evidence>
<protein>
    <recommendedName>
        <fullName evidence="12">Protease HtpX</fullName>
        <ecNumber evidence="12">3.4.24.-</ecNumber>
    </recommendedName>
    <alternativeName>
        <fullName evidence="12">Heat shock protein HtpX</fullName>
    </alternativeName>
</protein>
<dbReference type="PANTHER" id="PTHR43221:SF1">
    <property type="entry name" value="PROTEASE HTPX"/>
    <property type="match status" value="1"/>
</dbReference>
<keyword evidence="5 12" id="KW-0812">Transmembrane</keyword>
<proteinExistence type="inferred from homology"/>
<dbReference type="GO" id="GO:0008233">
    <property type="term" value="F:peptidase activity"/>
    <property type="evidence" value="ECO:0007669"/>
    <property type="project" value="UniProtKB-KW"/>
</dbReference>
<evidence type="ECO:0000256" key="10">
    <source>
        <dbReference type="ARBA" id="ARBA00023049"/>
    </source>
</evidence>
<reference evidence="14 15" key="1">
    <citation type="journal article" date="2022" name="Environ. Microbiol. Rep.">
        <title>Eco-phylogenetic analyses reveal divergent evolution of vitamin B12 metabolism in the marine bacterial family 'Psychromonadaceae'.</title>
        <authorList>
            <person name="Jin X."/>
            <person name="Yang Y."/>
            <person name="Cao H."/>
            <person name="Gao B."/>
            <person name="Zhao Z."/>
        </authorList>
    </citation>
    <scope>NUCLEOTIDE SEQUENCE [LARGE SCALE GENOMIC DNA]</scope>
    <source>
        <strain evidence="14 15">MKS20</strain>
    </source>
</reference>
<dbReference type="InterPro" id="IPR050083">
    <property type="entry name" value="HtpX_protease"/>
</dbReference>